<evidence type="ECO:0000256" key="2">
    <source>
        <dbReference type="ARBA" id="ARBA00022801"/>
    </source>
</evidence>
<dbReference type="SUPFAM" id="SSF53187">
    <property type="entry name" value="Zn-dependent exopeptidases"/>
    <property type="match status" value="1"/>
</dbReference>
<dbReference type="PANTHER" id="PTHR11014:SF63">
    <property type="entry name" value="METALLOPEPTIDASE, PUTATIVE (AFU_ORTHOLOGUE AFUA_6G09600)-RELATED"/>
    <property type="match status" value="1"/>
</dbReference>
<sequence>MSRESEADLPGEAALPGTLPEALRAELVAFRRDLHMHPELGNQEFRTTAAIKARLEKAGLEPRVLATGTGLICDIGDIGTDPDGQDGGTAVPALALRADIDALPIPDTKSDCAYRSTVPDRAHACGHDVHTTVVLGAGLVLAELHRQGALPRPVRLLFQPAEEILPGGAADAIECGALDGVGRIIAVHCDPKVDAGRIGLRHGPITSACDRLEISLDGPGGHTARPHLTTDLVIAAARVATEVPALVARRVDARSGLSLTWGRIESGHACNVIPQHAELSGTVRCLDLDTWHQAPDLVHAAIDEIAGLYRAKSEITYVRGVPPVVNDAEVTELLRDAMTARRGTHSVEDTAQSLGGEDFSWYLEHVPGAMARLGVRRPGERGSRDLHQGDFDADEYAITVGVELFTAAALIDGRQRQA</sequence>
<dbReference type="GO" id="GO:0046872">
    <property type="term" value="F:metal ion binding"/>
    <property type="evidence" value="ECO:0007669"/>
    <property type="project" value="UniProtKB-KW"/>
</dbReference>
<dbReference type="Pfam" id="PF01546">
    <property type="entry name" value="Peptidase_M20"/>
    <property type="match status" value="1"/>
</dbReference>
<dbReference type="SUPFAM" id="SSF55031">
    <property type="entry name" value="Bacterial exopeptidase dimerisation domain"/>
    <property type="match status" value="1"/>
</dbReference>
<evidence type="ECO:0000313" key="5">
    <source>
        <dbReference type="EMBL" id="NEC91490.1"/>
    </source>
</evidence>
<dbReference type="InterPro" id="IPR036264">
    <property type="entry name" value="Bact_exopeptidase_dim_dom"/>
</dbReference>
<dbReference type="Pfam" id="PF07687">
    <property type="entry name" value="M20_dimer"/>
    <property type="match status" value="1"/>
</dbReference>
<dbReference type="EMBL" id="JAAGLU010000043">
    <property type="protein sequence ID" value="NEC91490.1"/>
    <property type="molecule type" value="Genomic_DNA"/>
</dbReference>
<dbReference type="InterPro" id="IPR002933">
    <property type="entry name" value="Peptidase_M20"/>
</dbReference>
<keyword evidence="2 5" id="KW-0378">Hydrolase</keyword>
<dbReference type="RefSeq" id="WP_164322332.1">
    <property type="nucleotide sequence ID" value="NZ_JAAGLU010000043.1"/>
</dbReference>
<keyword evidence="3" id="KW-0464">Manganese</keyword>
<evidence type="ECO:0000259" key="4">
    <source>
        <dbReference type="Pfam" id="PF07687"/>
    </source>
</evidence>
<gene>
    <name evidence="5" type="ORF">G3I71_38085</name>
</gene>
<protein>
    <submittedName>
        <fullName evidence="5">Amidohydrolase</fullName>
    </submittedName>
</protein>
<organism evidence="5">
    <name type="scientific">Streptomyces sp. SID12501</name>
    <dbReference type="NCBI Taxonomy" id="2706042"/>
    <lineage>
        <taxon>Bacteria</taxon>
        <taxon>Bacillati</taxon>
        <taxon>Actinomycetota</taxon>
        <taxon>Actinomycetes</taxon>
        <taxon>Kitasatosporales</taxon>
        <taxon>Streptomycetaceae</taxon>
        <taxon>Streptomyces</taxon>
    </lineage>
</organism>
<dbReference type="Gene3D" id="3.40.630.10">
    <property type="entry name" value="Zn peptidases"/>
    <property type="match status" value="1"/>
</dbReference>
<feature type="domain" description="Peptidase M20 dimerisation" evidence="4">
    <location>
        <begin position="213"/>
        <end position="306"/>
    </location>
</feature>
<comment type="similarity">
    <text evidence="1">Belongs to the peptidase M20 family.</text>
</comment>
<evidence type="ECO:0000256" key="3">
    <source>
        <dbReference type="PIRSR" id="PIRSR005962-1"/>
    </source>
</evidence>
<dbReference type="InterPro" id="IPR017439">
    <property type="entry name" value="Amidohydrolase"/>
</dbReference>
<accession>A0A6B3C5G8</accession>
<dbReference type="NCBIfam" id="TIGR01891">
    <property type="entry name" value="amidohydrolases"/>
    <property type="match status" value="1"/>
</dbReference>
<dbReference type="FunFam" id="3.30.70.360:FF:000014">
    <property type="entry name" value="N-acyl-L-amino acid amidohydrolase"/>
    <property type="match status" value="1"/>
</dbReference>
<comment type="caution">
    <text evidence="5">The sequence shown here is derived from an EMBL/GenBank/DDBJ whole genome shotgun (WGS) entry which is preliminary data.</text>
</comment>
<feature type="binding site" evidence="3">
    <location>
        <position position="125"/>
    </location>
    <ligand>
        <name>Mn(2+)</name>
        <dbReference type="ChEBI" id="CHEBI:29035"/>
        <label>2</label>
    </ligand>
</feature>
<comment type="cofactor">
    <cofactor evidence="3">
        <name>Mn(2+)</name>
        <dbReference type="ChEBI" id="CHEBI:29035"/>
    </cofactor>
    <text evidence="3">The Mn(2+) ion enhances activity.</text>
</comment>
<keyword evidence="3" id="KW-0479">Metal-binding</keyword>
<evidence type="ECO:0000256" key="1">
    <source>
        <dbReference type="ARBA" id="ARBA00006153"/>
    </source>
</evidence>
<dbReference type="Gene3D" id="3.30.70.360">
    <property type="match status" value="1"/>
</dbReference>
<reference evidence="5" key="1">
    <citation type="submission" date="2020-01" db="EMBL/GenBank/DDBJ databases">
        <title>Insect and environment-associated Actinomycetes.</title>
        <authorList>
            <person name="Currrie C."/>
            <person name="Chevrette M."/>
            <person name="Carlson C."/>
            <person name="Stubbendieck R."/>
            <person name="Wendt-Pienkowski E."/>
        </authorList>
    </citation>
    <scope>NUCLEOTIDE SEQUENCE</scope>
    <source>
        <strain evidence="5">SID12501</strain>
    </source>
</reference>
<dbReference type="InterPro" id="IPR011650">
    <property type="entry name" value="Peptidase_M20_dimer"/>
</dbReference>
<feature type="binding site" evidence="3">
    <location>
        <position position="127"/>
    </location>
    <ligand>
        <name>Mn(2+)</name>
        <dbReference type="ChEBI" id="CHEBI:29035"/>
        <label>2</label>
    </ligand>
</feature>
<dbReference type="PIRSF" id="PIRSF005962">
    <property type="entry name" value="Pept_M20D_amidohydro"/>
    <property type="match status" value="1"/>
</dbReference>
<dbReference type="PANTHER" id="PTHR11014">
    <property type="entry name" value="PEPTIDASE M20 FAMILY MEMBER"/>
    <property type="match status" value="1"/>
</dbReference>
<feature type="binding site" evidence="3">
    <location>
        <position position="387"/>
    </location>
    <ligand>
        <name>Mn(2+)</name>
        <dbReference type="ChEBI" id="CHEBI:29035"/>
        <label>2</label>
    </ligand>
</feature>
<dbReference type="GO" id="GO:0016787">
    <property type="term" value="F:hydrolase activity"/>
    <property type="evidence" value="ECO:0007669"/>
    <property type="project" value="UniProtKB-KW"/>
</dbReference>
<feature type="binding site" evidence="3">
    <location>
        <position position="188"/>
    </location>
    <ligand>
        <name>Mn(2+)</name>
        <dbReference type="ChEBI" id="CHEBI:29035"/>
        <label>2</label>
    </ligand>
</feature>
<name>A0A6B3C5G8_9ACTN</name>
<feature type="binding site" evidence="3">
    <location>
        <position position="163"/>
    </location>
    <ligand>
        <name>Mn(2+)</name>
        <dbReference type="ChEBI" id="CHEBI:29035"/>
        <label>2</label>
    </ligand>
</feature>
<proteinExistence type="inferred from homology"/>
<dbReference type="AlphaFoldDB" id="A0A6B3C5G8"/>